<proteinExistence type="predicted"/>
<evidence type="ECO:0000259" key="1">
    <source>
        <dbReference type="PROSITE" id="PS50011"/>
    </source>
</evidence>
<reference evidence="2 3" key="1">
    <citation type="submission" date="2020-07" db="EMBL/GenBank/DDBJ databases">
        <title>Genomic Encyclopedia of Type Strains, Phase IV (KMG-IV): sequencing the most valuable type-strain genomes for metagenomic binning, comparative biology and taxonomic classification.</title>
        <authorList>
            <person name="Goeker M."/>
        </authorList>
    </citation>
    <scope>NUCLEOTIDE SEQUENCE [LARGE SCALE GENOMIC DNA]</scope>
    <source>
        <strain evidence="2 3">DSM 45533</strain>
    </source>
</reference>
<dbReference type="GO" id="GO:0004672">
    <property type="term" value="F:protein kinase activity"/>
    <property type="evidence" value="ECO:0007669"/>
    <property type="project" value="InterPro"/>
</dbReference>
<dbReference type="PROSITE" id="PS50011">
    <property type="entry name" value="PROTEIN_KINASE_DOM"/>
    <property type="match status" value="1"/>
</dbReference>
<feature type="domain" description="Protein kinase" evidence="1">
    <location>
        <begin position="28"/>
        <end position="284"/>
    </location>
</feature>
<dbReference type="EMBL" id="JACDUR010000006">
    <property type="protein sequence ID" value="MBA2894965.1"/>
    <property type="molecule type" value="Genomic_DNA"/>
</dbReference>
<dbReference type="SUPFAM" id="SSF56112">
    <property type="entry name" value="Protein kinase-like (PK-like)"/>
    <property type="match status" value="1"/>
</dbReference>
<protein>
    <recommendedName>
        <fullName evidence="1">Protein kinase domain-containing protein</fullName>
    </recommendedName>
</protein>
<dbReference type="Proteomes" id="UP000530928">
    <property type="component" value="Unassembled WGS sequence"/>
</dbReference>
<organism evidence="2 3">
    <name type="scientific">Nonomuraea soli</name>
    <dbReference type="NCBI Taxonomy" id="1032476"/>
    <lineage>
        <taxon>Bacteria</taxon>
        <taxon>Bacillati</taxon>
        <taxon>Actinomycetota</taxon>
        <taxon>Actinomycetes</taxon>
        <taxon>Streptosporangiales</taxon>
        <taxon>Streptosporangiaceae</taxon>
        <taxon>Nonomuraea</taxon>
    </lineage>
</organism>
<dbReference type="Gene3D" id="1.10.510.10">
    <property type="entry name" value="Transferase(Phosphotransferase) domain 1"/>
    <property type="match status" value="1"/>
</dbReference>
<accession>A0A7W0CQ02</accession>
<name>A0A7W0CQ02_9ACTN</name>
<dbReference type="InterPro" id="IPR000719">
    <property type="entry name" value="Prot_kinase_dom"/>
</dbReference>
<dbReference type="InterPro" id="IPR011009">
    <property type="entry name" value="Kinase-like_dom_sf"/>
</dbReference>
<dbReference type="RefSeq" id="WP_181613669.1">
    <property type="nucleotide sequence ID" value="NZ_BAABAM010000004.1"/>
</dbReference>
<evidence type="ECO:0000313" key="3">
    <source>
        <dbReference type="Proteomes" id="UP000530928"/>
    </source>
</evidence>
<gene>
    <name evidence="2" type="ORF">HNR30_006337</name>
</gene>
<dbReference type="AlphaFoldDB" id="A0A7W0CQ02"/>
<evidence type="ECO:0000313" key="2">
    <source>
        <dbReference type="EMBL" id="MBA2894965.1"/>
    </source>
</evidence>
<keyword evidence="3" id="KW-1185">Reference proteome</keyword>
<sequence length="284" mass="31997">MDRARPARFSEISTALQLMSDDRLAKALTTAPVNGRGIGGATFVLEVGAAEVFVKKIPLTDLELAHPRSTANLFDLPTFYQYGLGSTGFGAWRELATHVMTTNWALAGDYPGFPLAYHWRVLPGPAGGDYEDIDETVAYWDGDERIRRRLQAIEASDTSLVIFLEHFPALADRTAERQLLEGAAFMRSRGLVHFDAHFHNIMSDGEQVYFTDFGLALSERFDLSPEERDFLGRHWDYDRLTVVAQVDERGDTALFMKDFHRRLIRESKRTPFTPPPEAGRGREG</sequence>
<dbReference type="GO" id="GO:0005524">
    <property type="term" value="F:ATP binding"/>
    <property type="evidence" value="ECO:0007669"/>
    <property type="project" value="InterPro"/>
</dbReference>
<comment type="caution">
    <text evidence="2">The sequence shown here is derived from an EMBL/GenBank/DDBJ whole genome shotgun (WGS) entry which is preliminary data.</text>
</comment>